<dbReference type="EMBL" id="JAWIIV010000011">
    <property type="protein sequence ID" value="MEC4720437.1"/>
    <property type="molecule type" value="Genomic_DNA"/>
</dbReference>
<dbReference type="SUPFAM" id="SSF52402">
    <property type="entry name" value="Adenine nucleotide alpha hydrolases-like"/>
    <property type="match status" value="1"/>
</dbReference>
<dbReference type="PANTHER" id="PTHR43196">
    <property type="entry name" value="SULFATE ADENYLYLTRANSFERASE SUBUNIT 2"/>
    <property type="match status" value="1"/>
</dbReference>
<dbReference type="RefSeq" id="WP_326507155.1">
    <property type="nucleotide sequence ID" value="NZ_JAWIIV010000011.1"/>
</dbReference>
<dbReference type="InterPro" id="IPR014729">
    <property type="entry name" value="Rossmann-like_a/b/a_fold"/>
</dbReference>
<dbReference type="PANTHER" id="PTHR43196:SF2">
    <property type="entry name" value="PHOSPHOADENOSINE PHOSPHOSULFATE REDUCTASE"/>
    <property type="match status" value="1"/>
</dbReference>
<protein>
    <submittedName>
        <fullName evidence="1">Phosphoadenosine phosphosulfate sulfotransferase</fullName>
    </submittedName>
</protein>
<sequence length="602" mass="68366">MDVKTLELFRSEDIGLPLEDLIAMAEQSIFRLFANNVPVLVAFSSGKDSSTVANLVLSAAKKYVANGGHAVVLVTSSDTLVENPEVAANVRKELHKMEVYAKKHGIDLTTKIVYPHLLSTFQVKTLSGRGLPSFAGSSSDCTGDLKIQGQRSFRGKFFREIKNNGLPPAVTCLGTRYLESTIRAAKMQARSERAEEPVQNKDKEWVLSPICWWSDEDVWTYIGYASSGLIDSYSDFEEMKRIYSHSSGTSCVIVADALREGGQKKRTGGCGTRTGCHTCLRSEDKSLQQMVEYSDDYAYARGLIRFNKFLRNTQYDWSRRHWVGRTIREGYITVQPDTYHPRMVRELTRYMLQLDFDEYVRSKAAREPRKFTLLPLEMMITVDALQSLNGICTPFAIWADYRDIHFRGVRYDIPEVPAVPPSPIPDAKYLYVGKEWDTTDEHAGWNGLRDPLFEALTEGSGCMPEIRELKNGHAVWDIPTNQSFTVDPESAFMIFEFESENLIKQAERKWWPGGITAAYKWYLQYGALQLSHGQVSEHDEFLRRTAFKDRHGLTLEYDIDALLKRSISFNQLPDEARKAWAHKATTDSAQLSFLEEDNLIAA</sequence>
<dbReference type="Gene3D" id="3.40.50.620">
    <property type="entry name" value="HUPs"/>
    <property type="match status" value="1"/>
</dbReference>
<accession>A0ABU6J9W8</accession>
<organism evidence="1 2">
    <name type="scientific">Noviherbaspirillum album</name>
    <dbReference type="NCBI Taxonomy" id="3080276"/>
    <lineage>
        <taxon>Bacteria</taxon>
        <taxon>Pseudomonadati</taxon>
        <taxon>Pseudomonadota</taxon>
        <taxon>Betaproteobacteria</taxon>
        <taxon>Burkholderiales</taxon>
        <taxon>Oxalobacteraceae</taxon>
        <taxon>Noviherbaspirillum</taxon>
    </lineage>
</organism>
<dbReference type="Proteomes" id="UP001352263">
    <property type="component" value="Unassembled WGS sequence"/>
</dbReference>
<evidence type="ECO:0000313" key="1">
    <source>
        <dbReference type="EMBL" id="MEC4720437.1"/>
    </source>
</evidence>
<evidence type="ECO:0000313" key="2">
    <source>
        <dbReference type="Proteomes" id="UP001352263"/>
    </source>
</evidence>
<keyword evidence="2" id="KW-1185">Reference proteome</keyword>
<reference evidence="1 2" key="1">
    <citation type="submission" date="2023-10" db="EMBL/GenBank/DDBJ databases">
        <title>Noviherbaspirillum sp. CPCC 100848 genome assembly.</title>
        <authorList>
            <person name="Li X.Y."/>
            <person name="Fang X.M."/>
        </authorList>
    </citation>
    <scope>NUCLEOTIDE SEQUENCE [LARGE SCALE GENOMIC DNA]</scope>
    <source>
        <strain evidence="1 2">CPCC 100848</strain>
    </source>
</reference>
<gene>
    <name evidence="1" type="ORF">RY831_14840</name>
</gene>
<comment type="caution">
    <text evidence="1">The sequence shown here is derived from an EMBL/GenBank/DDBJ whole genome shotgun (WGS) entry which is preliminary data.</text>
</comment>
<proteinExistence type="predicted"/>
<dbReference type="InterPro" id="IPR050128">
    <property type="entry name" value="Sulfate_adenylyltrnsfr_sub2"/>
</dbReference>
<name>A0ABU6J9W8_9BURK</name>